<keyword evidence="3" id="KW-1185">Reference proteome</keyword>
<organism evidence="2 3">
    <name type="scientific">Exophiala spinifera</name>
    <dbReference type="NCBI Taxonomy" id="91928"/>
    <lineage>
        <taxon>Eukaryota</taxon>
        <taxon>Fungi</taxon>
        <taxon>Dikarya</taxon>
        <taxon>Ascomycota</taxon>
        <taxon>Pezizomycotina</taxon>
        <taxon>Eurotiomycetes</taxon>
        <taxon>Chaetothyriomycetidae</taxon>
        <taxon>Chaetothyriales</taxon>
        <taxon>Herpotrichiellaceae</taxon>
        <taxon>Exophiala</taxon>
    </lineage>
</organism>
<dbReference type="PANTHER" id="PTHR45458:SF1">
    <property type="entry name" value="SHORT CHAIN DEHYDROGENASE"/>
    <property type="match status" value="1"/>
</dbReference>
<proteinExistence type="predicted"/>
<reference evidence="2 3" key="1">
    <citation type="submission" date="2015-01" db="EMBL/GenBank/DDBJ databases">
        <title>The Genome Sequence of Exophiala spinifera CBS89968.</title>
        <authorList>
            <consortium name="The Broad Institute Genomics Platform"/>
            <person name="Cuomo C."/>
            <person name="de Hoog S."/>
            <person name="Gorbushina A."/>
            <person name="Stielow B."/>
            <person name="Teixiera M."/>
            <person name="Abouelleil A."/>
            <person name="Chapman S.B."/>
            <person name="Priest M."/>
            <person name="Young S.K."/>
            <person name="Wortman J."/>
            <person name="Nusbaum C."/>
            <person name="Birren B."/>
        </authorList>
    </citation>
    <scope>NUCLEOTIDE SEQUENCE [LARGE SCALE GENOMIC DNA]</scope>
    <source>
        <strain evidence="2 3">CBS 89968</strain>
    </source>
</reference>
<evidence type="ECO:0000313" key="3">
    <source>
        <dbReference type="Proteomes" id="UP000053328"/>
    </source>
</evidence>
<dbReference type="PANTHER" id="PTHR45458">
    <property type="entry name" value="SHORT-CHAIN DEHYDROGENASE/REDUCTASE SDR"/>
    <property type="match status" value="1"/>
</dbReference>
<dbReference type="VEuPathDB" id="FungiDB:PV08_03734"/>
<dbReference type="GeneID" id="27330817"/>
<evidence type="ECO:0000313" key="2">
    <source>
        <dbReference type="EMBL" id="KIW16546.1"/>
    </source>
</evidence>
<dbReference type="PRINTS" id="PR00081">
    <property type="entry name" value="GDHRDH"/>
</dbReference>
<protein>
    <recommendedName>
        <fullName evidence="4">NAD(P)-binding protein</fullName>
    </recommendedName>
</protein>
<dbReference type="PROSITE" id="PS00061">
    <property type="entry name" value="ADH_SHORT"/>
    <property type="match status" value="1"/>
</dbReference>
<gene>
    <name evidence="2" type="ORF">PV08_03734</name>
</gene>
<dbReference type="RefSeq" id="XP_016236762.1">
    <property type="nucleotide sequence ID" value="XM_016378085.1"/>
</dbReference>
<dbReference type="InterPro" id="IPR052184">
    <property type="entry name" value="SDR_enzymes"/>
</dbReference>
<name>A0A0D1YNB1_9EURO</name>
<evidence type="ECO:0000256" key="1">
    <source>
        <dbReference type="ARBA" id="ARBA00022857"/>
    </source>
</evidence>
<dbReference type="AlphaFoldDB" id="A0A0D1YNB1"/>
<evidence type="ECO:0008006" key="4">
    <source>
        <dbReference type="Google" id="ProtNLM"/>
    </source>
</evidence>
<dbReference type="EMBL" id="KN847494">
    <property type="protein sequence ID" value="KIW16546.1"/>
    <property type="molecule type" value="Genomic_DNA"/>
</dbReference>
<keyword evidence="1" id="KW-0521">NADP</keyword>
<sequence>MPAPTTLTVGASRGLGLELVKQLSKTPDQHIIATVRSPTDRIPKSDNITLLILDQSSPESVLAAASHDVELDTLINNAAIGDDELLLRTTESRLFEYVNTDILGPIQIVKVFLPALLACRTRKVVFISSEAGSLSLQVDINFGFRGPYAVSKAAGNMVVVQLHNELREEGFKVVAVYPGIAGDGGMAPGESASQASKVIQKLQARDSTRLFNYDGTIVPWEGFMLRLRCVLIRAGVFTKAKVCCPREEKM</sequence>
<dbReference type="HOGENOM" id="CLU_010194_9_1_1"/>
<accession>A0A0D1YNB1</accession>
<dbReference type="Proteomes" id="UP000053328">
    <property type="component" value="Unassembled WGS sequence"/>
</dbReference>
<dbReference type="InterPro" id="IPR020904">
    <property type="entry name" value="Sc_DH/Rdtase_CS"/>
</dbReference>
<dbReference type="InterPro" id="IPR036291">
    <property type="entry name" value="NAD(P)-bd_dom_sf"/>
</dbReference>
<dbReference type="Gene3D" id="3.40.50.720">
    <property type="entry name" value="NAD(P)-binding Rossmann-like Domain"/>
    <property type="match status" value="1"/>
</dbReference>
<dbReference type="Pfam" id="PF00106">
    <property type="entry name" value="adh_short"/>
    <property type="match status" value="1"/>
</dbReference>
<dbReference type="SUPFAM" id="SSF51735">
    <property type="entry name" value="NAD(P)-binding Rossmann-fold domains"/>
    <property type="match status" value="1"/>
</dbReference>
<dbReference type="GO" id="GO:0016616">
    <property type="term" value="F:oxidoreductase activity, acting on the CH-OH group of donors, NAD or NADP as acceptor"/>
    <property type="evidence" value="ECO:0007669"/>
    <property type="project" value="TreeGrafter"/>
</dbReference>
<dbReference type="OrthoDB" id="9876299at2759"/>
<dbReference type="InterPro" id="IPR002347">
    <property type="entry name" value="SDR_fam"/>
</dbReference>